<organism evidence="2 3">
    <name type="scientific">Clathrus columnatus</name>
    <dbReference type="NCBI Taxonomy" id="1419009"/>
    <lineage>
        <taxon>Eukaryota</taxon>
        <taxon>Fungi</taxon>
        <taxon>Dikarya</taxon>
        <taxon>Basidiomycota</taxon>
        <taxon>Agaricomycotina</taxon>
        <taxon>Agaricomycetes</taxon>
        <taxon>Phallomycetidae</taxon>
        <taxon>Phallales</taxon>
        <taxon>Clathraceae</taxon>
        <taxon>Clathrus</taxon>
    </lineage>
</organism>
<protein>
    <submittedName>
        <fullName evidence="2">Uncharacterized protein</fullName>
    </submittedName>
</protein>
<dbReference type="EMBL" id="BPWL01000006">
    <property type="protein sequence ID" value="GJJ11318.1"/>
    <property type="molecule type" value="Genomic_DNA"/>
</dbReference>
<keyword evidence="3" id="KW-1185">Reference proteome</keyword>
<dbReference type="AlphaFoldDB" id="A0AAV5ADW9"/>
<reference evidence="2" key="1">
    <citation type="submission" date="2021-10" db="EMBL/GenBank/DDBJ databases">
        <title>De novo Genome Assembly of Clathrus columnatus (Basidiomycota, Fungi) Using Illumina and Nanopore Sequence Data.</title>
        <authorList>
            <person name="Ogiso-Tanaka E."/>
            <person name="Itagaki H."/>
            <person name="Hosoya T."/>
            <person name="Hosaka K."/>
        </authorList>
    </citation>
    <scope>NUCLEOTIDE SEQUENCE</scope>
    <source>
        <strain evidence="2">MO-923</strain>
    </source>
</reference>
<name>A0AAV5ADW9_9AGAM</name>
<keyword evidence="1" id="KW-1133">Transmembrane helix</keyword>
<keyword evidence="1" id="KW-0812">Transmembrane</keyword>
<dbReference type="Proteomes" id="UP001050691">
    <property type="component" value="Unassembled WGS sequence"/>
</dbReference>
<proteinExistence type="predicted"/>
<feature type="transmembrane region" description="Helical" evidence="1">
    <location>
        <begin position="281"/>
        <end position="300"/>
    </location>
</feature>
<keyword evidence="1" id="KW-0472">Membrane</keyword>
<accession>A0AAV5ADW9</accession>
<evidence type="ECO:0000313" key="2">
    <source>
        <dbReference type="EMBL" id="GJJ11318.1"/>
    </source>
</evidence>
<feature type="transmembrane region" description="Helical" evidence="1">
    <location>
        <begin position="150"/>
        <end position="172"/>
    </location>
</feature>
<comment type="caution">
    <text evidence="2">The sequence shown here is derived from an EMBL/GenBank/DDBJ whole genome shotgun (WGS) entry which is preliminary data.</text>
</comment>
<evidence type="ECO:0000313" key="3">
    <source>
        <dbReference type="Proteomes" id="UP001050691"/>
    </source>
</evidence>
<sequence>MLSDILPRGFLSQIVSDFAALSDRWGEPREALTILTLIGGSIIQSSLAQLVSSTPYHFTPVAFSFGWVAYAFSAILQVIGSRRLAPNPDCDCTLIEVDEGYSRTVKSWPLSRLVRDYELPSSSSDTPRGLTLSFYQTSPRSKMGFPDKDWVYYLGVFIIISQLAVAVIPGVLFGNWTILSLTFGGELLVQVHASLPQWRKELWGAREITELRNPHEVVCLTQGNGSPHVIVIRSDHCGIKLSDLAAGREVQCRSTFWSTHLLATLWLVHLFILGGVKRNTWYLLVIGAMGMVQNAIASVARRTRGALGFHLDQVRVVHNDKVFAALQEAEEVESLVGVRLTDVFFPGGLRSDEEVWKQEKLNKYVKEKQTKKAMKRKEQELLMSGPVF</sequence>
<evidence type="ECO:0000256" key="1">
    <source>
        <dbReference type="SAM" id="Phobius"/>
    </source>
</evidence>
<gene>
    <name evidence="2" type="ORF">Clacol_005550</name>
</gene>
<feature type="transmembrane region" description="Helical" evidence="1">
    <location>
        <begin position="57"/>
        <end position="79"/>
    </location>
</feature>
<feature type="transmembrane region" description="Helical" evidence="1">
    <location>
        <begin position="256"/>
        <end position="275"/>
    </location>
</feature>